<dbReference type="EMBL" id="VKGK01000058">
    <property type="protein sequence ID" value="TRY10605.1"/>
    <property type="molecule type" value="Genomic_DNA"/>
</dbReference>
<feature type="transmembrane region" description="Helical" evidence="1">
    <location>
        <begin position="102"/>
        <end position="123"/>
    </location>
</feature>
<dbReference type="Pfam" id="PF11168">
    <property type="entry name" value="DUF2955"/>
    <property type="match status" value="1"/>
</dbReference>
<dbReference type="AlphaFoldDB" id="A0A553JDS8"/>
<gene>
    <name evidence="2" type="ORF">FN961_25160</name>
</gene>
<feature type="transmembrane region" description="Helical" evidence="1">
    <location>
        <begin position="288"/>
        <end position="306"/>
    </location>
</feature>
<proteinExistence type="predicted"/>
<evidence type="ECO:0000313" key="2">
    <source>
        <dbReference type="EMBL" id="TRY10605.1"/>
    </source>
</evidence>
<feature type="transmembrane region" description="Helical" evidence="1">
    <location>
        <begin position="212"/>
        <end position="231"/>
    </location>
</feature>
<dbReference type="PIRSF" id="PIRSF029594">
    <property type="entry name" value="UCP029594"/>
    <property type="match status" value="1"/>
</dbReference>
<feature type="transmembrane region" description="Helical" evidence="1">
    <location>
        <begin position="189"/>
        <end position="206"/>
    </location>
</feature>
<comment type="caution">
    <text evidence="2">The sequence shown here is derived from an EMBL/GenBank/DDBJ whole genome shotgun (WGS) entry which is preliminary data.</text>
</comment>
<keyword evidence="1" id="KW-1133">Transmembrane helix</keyword>
<dbReference type="InterPro" id="IPR022604">
    <property type="entry name" value="DUF2955"/>
</dbReference>
<feature type="transmembrane region" description="Helical" evidence="1">
    <location>
        <begin position="312"/>
        <end position="337"/>
    </location>
</feature>
<feature type="transmembrane region" description="Helical" evidence="1">
    <location>
        <begin position="129"/>
        <end position="151"/>
    </location>
</feature>
<feature type="transmembrane region" description="Helical" evidence="1">
    <location>
        <begin position="52"/>
        <end position="71"/>
    </location>
</feature>
<keyword evidence="1" id="KW-0472">Membrane</keyword>
<dbReference type="OrthoDB" id="6799126at2"/>
<dbReference type="Proteomes" id="UP000318126">
    <property type="component" value="Unassembled WGS sequence"/>
</dbReference>
<name>A0A553JDS8_SHEHA</name>
<feature type="transmembrane region" description="Helical" evidence="1">
    <location>
        <begin position="12"/>
        <end position="40"/>
    </location>
</feature>
<evidence type="ECO:0000313" key="3">
    <source>
        <dbReference type="Proteomes" id="UP000318126"/>
    </source>
</evidence>
<feature type="transmembrane region" description="Helical" evidence="1">
    <location>
        <begin position="262"/>
        <end position="281"/>
    </location>
</feature>
<evidence type="ECO:0000256" key="1">
    <source>
        <dbReference type="SAM" id="Phobius"/>
    </source>
</evidence>
<accession>A0A553JDS8</accession>
<organism evidence="2 3">
    <name type="scientific">Shewanella hanedai</name>
    <name type="common">Alteromonas hanedai</name>
    <dbReference type="NCBI Taxonomy" id="25"/>
    <lineage>
        <taxon>Bacteria</taxon>
        <taxon>Pseudomonadati</taxon>
        <taxon>Pseudomonadota</taxon>
        <taxon>Gammaproteobacteria</taxon>
        <taxon>Alteromonadales</taxon>
        <taxon>Shewanellaceae</taxon>
        <taxon>Shewanella</taxon>
    </lineage>
</organism>
<dbReference type="InterPro" id="IPR016926">
    <property type="entry name" value="UCP029594"/>
</dbReference>
<protein>
    <submittedName>
        <fullName evidence="2">DUF2955 domain-containing protein</fullName>
    </submittedName>
</protein>
<sequence length="352" mass="38736">MNVVTLRKTQRIWFGCVAGLAVTLVFGWWYGLFAALLPMFVLTQIDRWNSGIIMQLIIAVAWVCIQVTLIVGFLQPYPLLMTLAVGLMLMFKCVAMTHKSTYLFGYIGLLIGSILLNFASFNGFDLEEFVMGLIASTLVTAPIVALALYLFPEPKISSPLALTAEPAATKSRSHVDNQRKDHLGMVRQALLGWLIAMAAFILFQVADLNDSLSAQASIFIVLTPMTLIGSLAVAKIRIIGTFLGCFAGMLIQLTLYTWSNNALLFLLAYAIAAWIFCRWLALGNIKAGIGFSAMSALTVPLTTSFIPEQQDAFFSICYRFSSIVVAVICTSLAIWIIHHFLVRIIKAKPLSC</sequence>
<reference evidence="3" key="1">
    <citation type="submission" date="2019-07" db="EMBL/GenBank/DDBJ databases">
        <title>Shewanella sp. YLB-08 draft genomic sequence.</title>
        <authorList>
            <person name="Yu L."/>
        </authorList>
    </citation>
    <scope>NUCLEOTIDE SEQUENCE [LARGE SCALE GENOMIC DNA]</scope>
    <source>
        <strain evidence="3">JCM 20706</strain>
    </source>
</reference>
<keyword evidence="1" id="KW-0812">Transmembrane</keyword>
<keyword evidence="3" id="KW-1185">Reference proteome</keyword>
<feature type="transmembrane region" description="Helical" evidence="1">
    <location>
        <begin position="238"/>
        <end position="256"/>
    </location>
</feature>